<reference evidence="1" key="1">
    <citation type="submission" date="2017-02" db="EMBL/GenBank/DDBJ databases">
        <title>Delving into the versatile metabolic prowess of the omnipresent phylum Bacteroidetes.</title>
        <authorList>
            <person name="Nobu M.K."/>
            <person name="Mei R."/>
            <person name="Narihiro T."/>
            <person name="Kuroda K."/>
            <person name="Liu W.-T."/>
        </authorList>
    </citation>
    <scope>NUCLEOTIDE SEQUENCE</scope>
    <source>
        <strain evidence="1">ADurb.Bin160</strain>
    </source>
</reference>
<protein>
    <submittedName>
        <fullName evidence="1">Uncharacterized protein</fullName>
    </submittedName>
</protein>
<name>A0A1V5ZP42_9BACT</name>
<comment type="caution">
    <text evidence="1">The sequence shown here is derived from an EMBL/GenBank/DDBJ whole genome shotgun (WGS) entry which is preliminary data.</text>
</comment>
<organism evidence="1">
    <name type="scientific">candidate division CPR1 bacterium ADurb.Bin160</name>
    <dbReference type="NCBI Taxonomy" id="1852826"/>
    <lineage>
        <taxon>Bacteria</taxon>
        <taxon>candidate division CPR1</taxon>
    </lineage>
</organism>
<evidence type="ECO:0000313" key="1">
    <source>
        <dbReference type="EMBL" id="OQB41997.1"/>
    </source>
</evidence>
<proteinExistence type="predicted"/>
<accession>A0A1V5ZP42</accession>
<dbReference type="EMBL" id="MWDB01000007">
    <property type="protein sequence ID" value="OQB41997.1"/>
    <property type="molecule type" value="Genomic_DNA"/>
</dbReference>
<gene>
    <name evidence="1" type="ORF">BWY04_00483</name>
</gene>
<sequence length="202" mass="23456">MPLSLGKSLNRCYSMRIPFLDGFYDINTFFNKKSTFLLFGVDSVFMKNPNQKFASGIKILMFKNLKASKFCETFLNLNSYNGENLDIIDQYHSIKGHYSYFVDYKFNESVTLSKFIINEKNIFDCLILYGFTFLAYEKEFFFMIAERQNIIPRLNKKVVRSTGIQIATTKTLEVLEEFSLDSKRGKEGLTPIIGNPEKVLKL</sequence>
<dbReference type="AlphaFoldDB" id="A0A1V5ZP42"/>
<dbReference type="Proteomes" id="UP000485621">
    <property type="component" value="Unassembled WGS sequence"/>
</dbReference>